<accession>A0A9W9EJJ7</accession>
<dbReference type="Proteomes" id="UP001149074">
    <property type="component" value="Unassembled WGS sequence"/>
</dbReference>
<reference evidence="2" key="1">
    <citation type="submission" date="2022-11" db="EMBL/GenBank/DDBJ databases">
        <authorList>
            <person name="Petersen C."/>
        </authorList>
    </citation>
    <scope>NUCLEOTIDE SEQUENCE</scope>
    <source>
        <strain evidence="2">IBT 30761</strain>
    </source>
</reference>
<protein>
    <submittedName>
        <fullName evidence="2">Uncharacterized protein</fullName>
    </submittedName>
</protein>
<evidence type="ECO:0000313" key="3">
    <source>
        <dbReference type="Proteomes" id="UP001149074"/>
    </source>
</evidence>
<proteinExistence type="predicted"/>
<keyword evidence="3" id="KW-1185">Reference proteome</keyword>
<feature type="region of interest" description="Disordered" evidence="1">
    <location>
        <begin position="73"/>
        <end position="98"/>
    </location>
</feature>
<sequence length="98" mass="10374">MQSRKTTDSTIGTSCKDTQRRVSRPRPCGEGYTVGTYSVASAKGLDIEEGEDLVALEELEGRDITCAATASATIGDGTGREGSNDEDAGGRRHFSVME</sequence>
<organism evidence="2 3">
    <name type="scientific">Penicillium argentinense</name>
    <dbReference type="NCBI Taxonomy" id="1131581"/>
    <lineage>
        <taxon>Eukaryota</taxon>
        <taxon>Fungi</taxon>
        <taxon>Dikarya</taxon>
        <taxon>Ascomycota</taxon>
        <taxon>Pezizomycotina</taxon>
        <taxon>Eurotiomycetes</taxon>
        <taxon>Eurotiomycetidae</taxon>
        <taxon>Eurotiales</taxon>
        <taxon>Aspergillaceae</taxon>
        <taxon>Penicillium</taxon>
    </lineage>
</organism>
<dbReference type="AlphaFoldDB" id="A0A9W9EJJ7"/>
<dbReference type="EMBL" id="JAPQKI010000011">
    <property type="protein sequence ID" value="KAJ5082914.1"/>
    <property type="molecule type" value="Genomic_DNA"/>
</dbReference>
<name>A0A9W9EJJ7_9EURO</name>
<evidence type="ECO:0000313" key="2">
    <source>
        <dbReference type="EMBL" id="KAJ5082914.1"/>
    </source>
</evidence>
<gene>
    <name evidence="2" type="ORF">N7532_011957</name>
</gene>
<feature type="region of interest" description="Disordered" evidence="1">
    <location>
        <begin position="1"/>
        <end position="29"/>
    </location>
</feature>
<comment type="caution">
    <text evidence="2">The sequence shown here is derived from an EMBL/GenBank/DDBJ whole genome shotgun (WGS) entry which is preliminary data.</text>
</comment>
<dbReference type="RefSeq" id="XP_056469436.1">
    <property type="nucleotide sequence ID" value="XM_056624448.1"/>
</dbReference>
<feature type="compositionally biased region" description="Polar residues" evidence="1">
    <location>
        <begin position="1"/>
        <end position="16"/>
    </location>
</feature>
<reference evidence="2" key="2">
    <citation type="journal article" date="2023" name="IMA Fungus">
        <title>Comparative genomic study of the Penicillium genus elucidates a diverse pangenome and 15 lateral gene transfer events.</title>
        <authorList>
            <person name="Petersen C."/>
            <person name="Sorensen T."/>
            <person name="Nielsen M.R."/>
            <person name="Sondergaard T.E."/>
            <person name="Sorensen J.L."/>
            <person name="Fitzpatrick D.A."/>
            <person name="Frisvad J.C."/>
            <person name="Nielsen K.L."/>
        </authorList>
    </citation>
    <scope>NUCLEOTIDE SEQUENCE</scope>
    <source>
        <strain evidence="2">IBT 30761</strain>
    </source>
</reference>
<dbReference type="GeneID" id="81363427"/>
<evidence type="ECO:0000256" key="1">
    <source>
        <dbReference type="SAM" id="MobiDB-lite"/>
    </source>
</evidence>